<dbReference type="PANTHER" id="PTHR31696">
    <property type="entry name" value="PROTEIN MIZU-KUSSEI 1"/>
    <property type="match status" value="1"/>
</dbReference>
<dbReference type="NCBIfam" id="TIGR01570">
    <property type="entry name" value="A_thal_3588"/>
    <property type="match status" value="1"/>
</dbReference>
<dbReference type="PANTHER" id="PTHR31696:SF3">
    <property type="entry name" value="OS09G0463600 PROTEIN"/>
    <property type="match status" value="1"/>
</dbReference>
<dbReference type="Gene3D" id="1.25.40.10">
    <property type="entry name" value="Tetratricopeptide repeat domain"/>
    <property type="match status" value="1"/>
</dbReference>
<dbReference type="SUPFAM" id="SSF48452">
    <property type="entry name" value="TPR-like"/>
    <property type="match status" value="1"/>
</dbReference>
<dbReference type="EMBL" id="JAVXUO010000422">
    <property type="protein sequence ID" value="KAK2992312.1"/>
    <property type="molecule type" value="Genomic_DNA"/>
</dbReference>
<proteinExistence type="predicted"/>
<dbReference type="GO" id="GO:0010274">
    <property type="term" value="P:hydrotropism"/>
    <property type="evidence" value="ECO:0007669"/>
    <property type="project" value="InterPro"/>
</dbReference>
<accession>A0AA88UW11</accession>
<dbReference type="InterPro" id="IPR006636">
    <property type="entry name" value="STI1_HS-bd"/>
</dbReference>
<feature type="repeat" description="TPR" evidence="2">
    <location>
        <begin position="247"/>
        <end position="280"/>
    </location>
</feature>
<dbReference type="SMART" id="SM00028">
    <property type="entry name" value="TPR"/>
    <property type="match status" value="2"/>
</dbReference>
<dbReference type="AlphaFoldDB" id="A0AA88UW11"/>
<dbReference type="Gene3D" id="1.10.260.100">
    <property type="match status" value="1"/>
</dbReference>
<dbReference type="SMART" id="SM00727">
    <property type="entry name" value="STI1"/>
    <property type="match status" value="1"/>
</dbReference>
<protein>
    <recommendedName>
        <fullName evidence="3">STI1 domain-containing protein</fullName>
    </recommendedName>
</protein>
<dbReference type="InterPro" id="IPR011990">
    <property type="entry name" value="TPR-like_helical_dom_sf"/>
</dbReference>
<evidence type="ECO:0000313" key="5">
    <source>
        <dbReference type="Proteomes" id="UP001187471"/>
    </source>
</evidence>
<gene>
    <name evidence="4" type="ORF">RJ640_020305</name>
</gene>
<reference evidence="4" key="1">
    <citation type="submission" date="2022-12" db="EMBL/GenBank/DDBJ databases">
        <title>Draft genome assemblies for two species of Escallonia (Escalloniales).</title>
        <authorList>
            <person name="Chanderbali A."/>
            <person name="Dervinis C."/>
            <person name="Anghel I."/>
            <person name="Soltis D."/>
            <person name="Soltis P."/>
            <person name="Zapata F."/>
        </authorList>
    </citation>
    <scope>NUCLEOTIDE SEQUENCE</scope>
    <source>
        <strain evidence="4">UCBG92.1500</strain>
        <tissue evidence="4">Leaf</tissue>
    </source>
</reference>
<sequence>MENPALLSLLQRTTREKRTKTGGGLFRMFKLLPMLTSGCKMVALLGRPRKPLLADSATTGTLFGYRKGRVSLAIQEDPHRMPIFVIELPMLTSAFQKEMASDIVRLTLESETKTHKKKVLEEFVWAVYCNGRKYGYCIRRKQMSDDELHVMQLLRGVSMGAGVLPGPSEKEAAVDGELTYMRARFDRVVGSKDSEALYMINPDAAIEFSPTNHVLYSNRSAAHASLNQYTEALADAEKTVELKHDWPKGYSRLGAAHIGLHNYHDVVSAYKKGLEFDPNNEALKSGLSDAQSAMNRARPPPMSSSNPFGDAFGPKMWAKLTADPATRKYLQQPDFVRMMQDLQKNPSNLNLYLKDQRVM</sequence>
<feature type="domain" description="STI1" evidence="3">
    <location>
        <begin position="313"/>
        <end position="352"/>
    </location>
</feature>
<evidence type="ECO:0000256" key="2">
    <source>
        <dbReference type="PROSITE-ProRule" id="PRU00339"/>
    </source>
</evidence>
<evidence type="ECO:0000256" key="1">
    <source>
        <dbReference type="ARBA" id="ARBA00022737"/>
    </source>
</evidence>
<dbReference type="Pfam" id="PF04759">
    <property type="entry name" value="DUF617"/>
    <property type="match status" value="1"/>
</dbReference>
<dbReference type="InterPro" id="IPR019734">
    <property type="entry name" value="TPR_rpt"/>
</dbReference>
<dbReference type="InterPro" id="IPR041243">
    <property type="entry name" value="STI1/HOP_DP"/>
</dbReference>
<evidence type="ECO:0000313" key="4">
    <source>
        <dbReference type="EMBL" id="KAK2992312.1"/>
    </source>
</evidence>
<evidence type="ECO:0000259" key="3">
    <source>
        <dbReference type="SMART" id="SM00727"/>
    </source>
</evidence>
<organism evidence="4 5">
    <name type="scientific">Escallonia rubra</name>
    <dbReference type="NCBI Taxonomy" id="112253"/>
    <lineage>
        <taxon>Eukaryota</taxon>
        <taxon>Viridiplantae</taxon>
        <taxon>Streptophyta</taxon>
        <taxon>Embryophyta</taxon>
        <taxon>Tracheophyta</taxon>
        <taxon>Spermatophyta</taxon>
        <taxon>Magnoliopsida</taxon>
        <taxon>eudicotyledons</taxon>
        <taxon>Gunneridae</taxon>
        <taxon>Pentapetalae</taxon>
        <taxon>asterids</taxon>
        <taxon>campanulids</taxon>
        <taxon>Escalloniales</taxon>
        <taxon>Escalloniaceae</taxon>
        <taxon>Escallonia</taxon>
    </lineage>
</organism>
<dbReference type="FunFam" id="1.10.260.100:FF:000004">
    <property type="entry name" value="Putative stress-induced-phosphoprotein 1"/>
    <property type="match status" value="1"/>
</dbReference>
<keyword evidence="2" id="KW-0802">TPR repeat</keyword>
<dbReference type="Pfam" id="PF17830">
    <property type="entry name" value="STI1-HOP_DP"/>
    <property type="match status" value="1"/>
</dbReference>
<name>A0AA88UW11_9ASTE</name>
<dbReference type="PROSITE" id="PS50005">
    <property type="entry name" value="TPR"/>
    <property type="match status" value="1"/>
</dbReference>
<dbReference type="Proteomes" id="UP001187471">
    <property type="component" value="Unassembled WGS sequence"/>
</dbReference>
<keyword evidence="1" id="KW-0677">Repeat</keyword>
<comment type="caution">
    <text evidence="4">The sequence shown here is derived from an EMBL/GenBank/DDBJ whole genome shotgun (WGS) entry which is preliminary data.</text>
</comment>
<dbReference type="InterPro" id="IPR006460">
    <property type="entry name" value="MIZ1-like_pln"/>
</dbReference>
<keyword evidence="5" id="KW-1185">Reference proteome</keyword>